<dbReference type="Proteomes" id="UP000426235">
    <property type="component" value="Chromosome"/>
</dbReference>
<keyword evidence="2" id="KW-1185">Reference proteome</keyword>
<organism evidence="1 2">
    <name type="scientific">Pseudomonas alkylphenolica</name>
    <dbReference type="NCBI Taxonomy" id="237609"/>
    <lineage>
        <taxon>Bacteria</taxon>
        <taxon>Pseudomonadati</taxon>
        <taxon>Pseudomonadota</taxon>
        <taxon>Gammaproteobacteria</taxon>
        <taxon>Pseudomonadales</taxon>
        <taxon>Pseudomonadaceae</taxon>
        <taxon>Pseudomonas</taxon>
    </lineage>
</organism>
<sequence>MVNGQDITSAIEKRLISIELTDNRGMEADQLDINLSDHDGLLAIPPRGATVRLWLGWSDTGLVDKGSFTVDETEHSGAPDTLSIRARSADLRGGLKTKRERSWSSTALGTVIGAIAAAHGLAPVISPLLAAIELVHLDQANESDANLLTRLGQEHDAISAVKAGRLLFMPAGNSTTASGKALPHVMLTRADGDQHRFLQADRDSYTGVKAYYYEINSAEKKEAIAGAGDNLKELRHSYTDQASALQAARAEWKRLQRGTATLSYSLAKGRPELTPDQTYSLFGVKAEIDAIIWLGGNLRHSFTPDSFTTSLDLESKLPDQDDIEDLVEKSVEYTGVTATYRDEKDGKQKTVSAGDQANPLRLTHLYASKGSAKRAVDREWKRLQTKKT</sequence>
<dbReference type="PANTHER" id="PTHR35862">
    <property type="entry name" value="FELS-2 PROPHAGE PROTEIN"/>
    <property type="match status" value="1"/>
</dbReference>
<dbReference type="AlphaFoldDB" id="A0A6I6HCE7"/>
<gene>
    <name evidence="1" type="ORF">GPJ81_17885</name>
</gene>
<dbReference type="SUPFAM" id="SSF69279">
    <property type="entry name" value="Phage tail proteins"/>
    <property type="match status" value="1"/>
</dbReference>
<dbReference type="PANTHER" id="PTHR35862:SF3">
    <property type="entry name" value="FELS-2 PROPHAGE PROTEIN"/>
    <property type="match status" value="1"/>
</dbReference>
<name>A0A6I6HCE7_9PSED</name>
<evidence type="ECO:0000313" key="1">
    <source>
        <dbReference type="EMBL" id="QGW80024.1"/>
    </source>
</evidence>
<protein>
    <submittedName>
        <fullName evidence="1">Phage late control D family protein</fullName>
    </submittedName>
</protein>
<reference evidence="1" key="1">
    <citation type="submission" date="2019-12" db="EMBL/GenBank/DDBJ databases">
        <title>Hybrid Genome Assemblies of two High G+C Isolates from Undergraduate Microbiology Courses.</title>
        <authorList>
            <person name="Ne Ville C.J."/>
            <person name="Enright D."/>
            <person name="Hernandez I."/>
            <person name="Dodsworth J."/>
            <person name="Orwin P.M."/>
        </authorList>
    </citation>
    <scope>NUCLEOTIDE SEQUENCE [LARGE SCALE GENOMIC DNA]</scope>
    <source>
        <strain evidence="1">Neo</strain>
    </source>
</reference>
<accession>A0A6I6HCE7</accession>
<dbReference type="InterPro" id="IPR052726">
    <property type="entry name" value="Phage_Baseplate_Hub"/>
</dbReference>
<proteinExistence type="predicted"/>
<dbReference type="EMBL" id="CP046621">
    <property type="protein sequence ID" value="QGW80024.1"/>
    <property type="molecule type" value="Genomic_DNA"/>
</dbReference>
<evidence type="ECO:0000313" key="2">
    <source>
        <dbReference type="Proteomes" id="UP000426235"/>
    </source>
</evidence>
<dbReference type="Pfam" id="PF05954">
    <property type="entry name" value="Phage_GPD"/>
    <property type="match status" value="1"/>
</dbReference>